<feature type="region of interest" description="Disordered" evidence="2">
    <location>
        <begin position="191"/>
        <end position="280"/>
    </location>
</feature>
<keyword evidence="6" id="KW-1185">Reference proteome</keyword>
<evidence type="ECO:0000256" key="1">
    <source>
        <dbReference type="SAM" id="Coils"/>
    </source>
</evidence>
<keyword evidence="3" id="KW-1133">Transmembrane helix</keyword>
<feature type="signal peptide" evidence="4">
    <location>
        <begin position="1"/>
        <end position="24"/>
    </location>
</feature>
<dbReference type="Proteomes" id="UP000283895">
    <property type="component" value="Unassembled WGS sequence"/>
</dbReference>
<dbReference type="PANTHER" id="PTHR47797:SF1">
    <property type="entry name" value="CYTOCHROME B561 DOMAIN-CONTAINING PROTEIN-RELATED"/>
    <property type="match status" value="1"/>
</dbReference>
<dbReference type="EMBL" id="LKEA01000019">
    <property type="protein sequence ID" value="ROW01315.1"/>
    <property type="molecule type" value="Genomic_DNA"/>
</dbReference>
<feature type="compositionally biased region" description="Polar residues" evidence="2">
    <location>
        <begin position="618"/>
        <end position="633"/>
    </location>
</feature>
<evidence type="ECO:0000256" key="2">
    <source>
        <dbReference type="SAM" id="MobiDB-lite"/>
    </source>
</evidence>
<organism evidence="5 6">
    <name type="scientific">Cytospora schulzeri</name>
    <dbReference type="NCBI Taxonomy" id="448051"/>
    <lineage>
        <taxon>Eukaryota</taxon>
        <taxon>Fungi</taxon>
        <taxon>Dikarya</taxon>
        <taxon>Ascomycota</taxon>
        <taxon>Pezizomycotina</taxon>
        <taxon>Sordariomycetes</taxon>
        <taxon>Sordariomycetidae</taxon>
        <taxon>Diaporthales</taxon>
        <taxon>Cytosporaceae</taxon>
        <taxon>Cytospora</taxon>
    </lineage>
</organism>
<evidence type="ECO:0000256" key="3">
    <source>
        <dbReference type="SAM" id="Phobius"/>
    </source>
</evidence>
<feature type="compositionally biased region" description="Low complexity" evidence="2">
    <location>
        <begin position="355"/>
        <end position="379"/>
    </location>
</feature>
<keyword evidence="3" id="KW-0812">Transmembrane</keyword>
<sequence length="633" mass="67751">MRGATIPIALLALLATTLTTPARAQFGGYAGFGGSDDGGNDSPYSAGAGADGDGTGDGDGGLGIGYDGAARARTAHGILACISNPSTNYHPIIGIVVFILLLVQPLLGIIHHRNFKVLQRRTLSSYLHVWDGRVAIILGIINGGLGLQLARAGDTLKLAYTIIAAIFGGTWIVLAVLKDLRVAHGKQTSDSQSIKDHCVPQSKPISAAPARLSPYDDVPTRRSKNPSLARSHDDNIAMDGPGHETGLLASNSFPPGKPGSLVRETLPVSPDDPRRTGEAGHCGKEVAMVSVLPLPVNGVHIFPTTLPNPRPTDNVESPPQPAPAPHRPETPSNNSSNDGDCEEDGSDLFLESGPSAYNTTDSTTNTTPASPSLTLQHNGSLPTSTSGLLGLHGIKNEVDLLLDRLMAVQYILSVNEEESMYQSGRNSALRDVQEELLRRSELFHVGTAEGRILRREAANLDGMRDGARKEAYKKLEMKKGLNHPNAVIWKLREANTRLFDLAHSALQIVESLTGQAAPEAEAATQTAQYPVWKEHHLVSLTTERRVLKSQVEKFQKDNLKQLEDISRLKEQVDDLQALQSAAITPRRDVPQSLVPGPPGPNLSLQPVRDSPGGVQRASDIQSLENGSGQERRL</sequence>
<dbReference type="PANTHER" id="PTHR47797">
    <property type="entry name" value="DEHYDROGENASE, PUTATIVE (AFU_ORTHOLOGUE AFUA_8G05805)-RELATED"/>
    <property type="match status" value="1"/>
</dbReference>
<feature type="compositionally biased region" description="Basic and acidic residues" evidence="2">
    <location>
        <begin position="271"/>
        <end position="280"/>
    </location>
</feature>
<keyword evidence="3" id="KW-0472">Membrane</keyword>
<reference evidence="5 6" key="1">
    <citation type="submission" date="2015-09" db="EMBL/GenBank/DDBJ databases">
        <title>Host preference determinants of Valsa canker pathogens revealed by comparative genomics.</title>
        <authorList>
            <person name="Yin Z."/>
            <person name="Huang L."/>
        </authorList>
    </citation>
    <scope>NUCLEOTIDE SEQUENCE [LARGE SCALE GENOMIC DNA]</scope>
    <source>
        <strain evidence="5 6">03-1</strain>
    </source>
</reference>
<dbReference type="AlphaFoldDB" id="A0A423WDG4"/>
<gene>
    <name evidence="5" type="ORF">VMCG_05905</name>
</gene>
<feature type="chain" id="PRO_5019129305" description="Up-regulated during septation protein 1 domain-containing protein" evidence="4">
    <location>
        <begin position="25"/>
        <end position="633"/>
    </location>
</feature>
<feature type="region of interest" description="Disordered" evidence="2">
    <location>
        <begin position="581"/>
        <end position="633"/>
    </location>
</feature>
<feature type="transmembrane region" description="Helical" evidence="3">
    <location>
        <begin position="158"/>
        <end position="177"/>
    </location>
</feature>
<comment type="caution">
    <text evidence="5">The sequence shown here is derived from an EMBL/GenBank/DDBJ whole genome shotgun (WGS) entry which is preliminary data.</text>
</comment>
<evidence type="ECO:0000313" key="6">
    <source>
        <dbReference type="Proteomes" id="UP000283895"/>
    </source>
</evidence>
<keyword evidence="1" id="KW-0175">Coiled coil</keyword>
<name>A0A423WDG4_9PEZI</name>
<dbReference type="STRING" id="356882.A0A423WDG4"/>
<feature type="transmembrane region" description="Helical" evidence="3">
    <location>
        <begin position="92"/>
        <end position="111"/>
    </location>
</feature>
<feature type="region of interest" description="Disordered" evidence="2">
    <location>
        <begin position="303"/>
        <end position="379"/>
    </location>
</feature>
<evidence type="ECO:0000256" key="4">
    <source>
        <dbReference type="SAM" id="SignalP"/>
    </source>
</evidence>
<evidence type="ECO:0000313" key="5">
    <source>
        <dbReference type="EMBL" id="ROW01315.1"/>
    </source>
</evidence>
<protein>
    <recommendedName>
        <fullName evidence="7">Up-regulated during septation protein 1 domain-containing protein</fullName>
    </recommendedName>
</protein>
<dbReference type="Gene3D" id="1.20.120.1770">
    <property type="match status" value="1"/>
</dbReference>
<proteinExistence type="predicted"/>
<accession>A0A423WDG4</accession>
<keyword evidence="4" id="KW-0732">Signal</keyword>
<dbReference type="OrthoDB" id="19261at2759"/>
<feature type="coiled-coil region" evidence="1">
    <location>
        <begin position="537"/>
        <end position="578"/>
    </location>
</feature>
<dbReference type="CDD" id="cd08760">
    <property type="entry name" value="Cyt_b561_FRRS1_like"/>
    <property type="match status" value="1"/>
</dbReference>
<evidence type="ECO:0008006" key="7">
    <source>
        <dbReference type="Google" id="ProtNLM"/>
    </source>
</evidence>